<gene>
    <name evidence="2" type="ORF">AACH10_03045</name>
</gene>
<proteinExistence type="predicted"/>
<comment type="caution">
    <text evidence="2">The sequence shown here is derived from an EMBL/GenBank/DDBJ whole genome shotgun (WGS) entry which is preliminary data.</text>
</comment>
<reference evidence="2 3" key="1">
    <citation type="submission" date="2024-04" db="EMBL/GenBank/DDBJ databases">
        <title>Novel species of the genus Ideonella isolated from streams.</title>
        <authorList>
            <person name="Lu H."/>
        </authorList>
    </citation>
    <scope>NUCLEOTIDE SEQUENCE [LARGE SCALE GENOMIC DNA]</scope>
    <source>
        <strain evidence="2 3">DXS22W</strain>
    </source>
</reference>
<accession>A0ABU9CFC9</accession>
<dbReference type="EMBL" id="JBBUTH010000001">
    <property type="protein sequence ID" value="MEK8049207.1"/>
    <property type="molecule type" value="Genomic_DNA"/>
</dbReference>
<protein>
    <submittedName>
        <fullName evidence="2">DUF6701 domain-containing protein</fullName>
    </submittedName>
</protein>
<feature type="domain" description="DUF6701" evidence="1">
    <location>
        <begin position="348"/>
        <end position="602"/>
    </location>
</feature>
<dbReference type="RefSeq" id="WP_341408878.1">
    <property type="nucleotide sequence ID" value="NZ_JBBUTH010000001.1"/>
</dbReference>
<name>A0ABU9CFC9_9BURK</name>
<dbReference type="InterPro" id="IPR046524">
    <property type="entry name" value="DUF6701"/>
</dbReference>
<evidence type="ECO:0000313" key="3">
    <source>
        <dbReference type="Proteomes" id="UP001365405"/>
    </source>
</evidence>
<organism evidence="2 3">
    <name type="scientific">Pseudaquabacterium inlustre</name>
    <dbReference type="NCBI Taxonomy" id="2984192"/>
    <lineage>
        <taxon>Bacteria</taxon>
        <taxon>Pseudomonadati</taxon>
        <taxon>Pseudomonadota</taxon>
        <taxon>Betaproteobacteria</taxon>
        <taxon>Burkholderiales</taxon>
        <taxon>Sphaerotilaceae</taxon>
        <taxon>Pseudaquabacterium</taxon>
    </lineage>
</organism>
<feature type="domain" description="DUF6701" evidence="1">
    <location>
        <begin position="670"/>
        <end position="954"/>
    </location>
</feature>
<dbReference type="Proteomes" id="UP001365405">
    <property type="component" value="Unassembled WGS sequence"/>
</dbReference>
<sequence length="967" mass="95024">MCSEGRGHQAVRALGLALALWLAGGWATVARAAITEVVWGTFATSSGGPVTSATVPTRGIGATLATGDVGVAVLSLRNTLSITPPAGWTLLADHSDGLGGRTWVYLRIITNPSTEPQFHTWTFPPSYLVASGILLRGVDTASPLHTSATWGDATSGSAVTLPGITTTTSGVLQLGVAVVANAPASFTPPAGMSERADAASNSTSVGISHTMLTQLEGTAGSLSAARTVNASRSGARTGILVGLNPAPPAPTLHHIELRHGSGQSVTCMPATLTVAACANASCTSLYTGGVNGVLTASGTGMTVNWPDGASFDIPAGSGTVTRRMHQTTAGTTTVGVQYANPAAVCTFGSPTCSWTASSSGFVFDVPDHRAGQTQSVQISALSAASNTSCAPALAGATRSVVLRCTPQNPASGSRAVTVGGAALNAGNNAQASCDAGGRSLSLSFDANGQASLAVAYADAGRVALSATYTGSTANGDNGLVLSGTDSFTAAPTSFQVVPSAGPLRAGGSFSATVTALNAAGTAMPNFGRESPAETVSLGFVRIQPTGSGASDGSFSGTRTLGGFTSGAATASDLSWSEVGRGDLVARLVNSSYLGAGVRPAGSSAGSGATVCAAEGGSCTVPGGGTGTVYFGSASGWVARPGSSGSVACTSAALGQPAADADRGCIAVATSGSATGSVGDFIPSHVDLTASAACGSFSYAGQPVSLTLTARNAAGGVTLNFDGSGNTTPSFAQAFGLAEAGALGLGSLTAASVPATAFAAGVASASASYAFTQKTTAPQTLTLRASNGASGAAAISSSGQAEPALALRSGRLRLSNAFGSARAALQVPLSLEYWSGQAWLVNSADTCTTLPMAAVGLSRPRDALGQASTASTTVSGVGLTAGRGALTLSAPSPAGRTLTVDIALNLGTLSADQACQGSQPPTTGAGVPWLRSHNGACAATADRDPAGRASFGIHSPETRRLVHVRDLH</sequence>
<evidence type="ECO:0000313" key="2">
    <source>
        <dbReference type="EMBL" id="MEK8049207.1"/>
    </source>
</evidence>
<evidence type="ECO:0000259" key="1">
    <source>
        <dbReference type="Pfam" id="PF20419"/>
    </source>
</evidence>
<keyword evidence="3" id="KW-1185">Reference proteome</keyword>
<dbReference type="Pfam" id="PF20419">
    <property type="entry name" value="DUF6701"/>
    <property type="match status" value="2"/>
</dbReference>